<evidence type="ECO:0000313" key="3">
    <source>
        <dbReference type="Proteomes" id="UP000010475"/>
    </source>
</evidence>
<dbReference type="PATRIC" id="fig|56107.3.peg.2828"/>
<dbReference type="SUPFAM" id="SSF47413">
    <property type="entry name" value="lambda repressor-like DNA-binding domains"/>
    <property type="match status" value="1"/>
</dbReference>
<organism evidence="2 3">
    <name type="scientific">Cylindrospermum stagnale PCC 7417</name>
    <dbReference type="NCBI Taxonomy" id="56107"/>
    <lineage>
        <taxon>Bacteria</taxon>
        <taxon>Bacillati</taxon>
        <taxon>Cyanobacteriota</taxon>
        <taxon>Cyanophyceae</taxon>
        <taxon>Nostocales</taxon>
        <taxon>Nostocaceae</taxon>
        <taxon>Cylindrospermum</taxon>
    </lineage>
</organism>
<dbReference type="CDD" id="cd00093">
    <property type="entry name" value="HTH_XRE"/>
    <property type="match status" value="1"/>
</dbReference>
<dbReference type="HOGENOM" id="CLU_066192_62_3_3"/>
<protein>
    <submittedName>
        <fullName evidence="2">Putative transcriptional regulator</fullName>
    </submittedName>
</protein>
<dbReference type="GO" id="GO:0003677">
    <property type="term" value="F:DNA binding"/>
    <property type="evidence" value="ECO:0007669"/>
    <property type="project" value="InterPro"/>
</dbReference>
<keyword evidence="3" id="KW-1185">Reference proteome</keyword>
<dbReference type="SMART" id="SM00530">
    <property type="entry name" value="HTH_XRE"/>
    <property type="match status" value="1"/>
</dbReference>
<dbReference type="eggNOG" id="COG1396">
    <property type="taxonomic scope" value="Bacteria"/>
</dbReference>
<dbReference type="InterPro" id="IPR001387">
    <property type="entry name" value="Cro/C1-type_HTH"/>
</dbReference>
<dbReference type="OrthoDB" id="465980at2"/>
<gene>
    <name evidence="2" type="ORF">Cylst_2559</name>
</gene>
<dbReference type="AlphaFoldDB" id="K9WWK3"/>
<sequence>MTKQPERKALTPMSLRKKVNLTQRQVAQALDIQTQTVGGWEKGGIPHLPPSKIKKLCEVYQCSLDDLIEAFEAEQPVSAG</sequence>
<dbReference type="Pfam" id="PF01381">
    <property type="entry name" value="HTH_3"/>
    <property type="match status" value="1"/>
</dbReference>
<evidence type="ECO:0000259" key="1">
    <source>
        <dbReference type="PROSITE" id="PS50943"/>
    </source>
</evidence>
<reference evidence="2 3" key="1">
    <citation type="submission" date="2012-06" db="EMBL/GenBank/DDBJ databases">
        <title>Finished chromosome of genome of Cylindrospermum stagnale PCC 7417.</title>
        <authorList>
            <consortium name="US DOE Joint Genome Institute"/>
            <person name="Gugger M."/>
            <person name="Coursin T."/>
            <person name="Rippka R."/>
            <person name="Tandeau De Marsac N."/>
            <person name="Huntemann M."/>
            <person name="Wei C.-L."/>
            <person name="Han J."/>
            <person name="Detter J.C."/>
            <person name="Han C."/>
            <person name="Tapia R."/>
            <person name="Chen A."/>
            <person name="Kyrpides N."/>
            <person name="Mavromatis K."/>
            <person name="Markowitz V."/>
            <person name="Szeto E."/>
            <person name="Ivanova N."/>
            <person name="Pagani I."/>
            <person name="Pati A."/>
            <person name="Goodwin L."/>
            <person name="Nordberg H.P."/>
            <person name="Cantor M.N."/>
            <person name="Hua S.X."/>
            <person name="Woyke T."/>
            <person name="Kerfeld C.A."/>
        </authorList>
    </citation>
    <scope>NUCLEOTIDE SEQUENCE [LARGE SCALE GENOMIC DNA]</scope>
    <source>
        <strain evidence="2 3">PCC 7417</strain>
    </source>
</reference>
<dbReference type="KEGG" id="csg:Cylst_2559"/>
<dbReference type="Gene3D" id="1.10.260.40">
    <property type="entry name" value="lambda repressor-like DNA-binding domains"/>
    <property type="match status" value="1"/>
</dbReference>
<name>K9WWK3_9NOST</name>
<dbReference type="InterPro" id="IPR010982">
    <property type="entry name" value="Lambda_DNA-bd_dom_sf"/>
</dbReference>
<dbReference type="RefSeq" id="WP_015208019.1">
    <property type="nucleotide sequence ID" value="NC_019757.1"/>
</dbReference>
<dbReference type="EMBL" id="CP003642">
    <property type="protein sequence ID" value="AFZ24765.1"/>
    <property type="molecule type" value="Genomic_DNA"/>
</dbReference>
<evidence type="ECO:0000313" key="2">
    <source>
        <dbReference type="EMBL" id="AFZ24765.1"/>
    </source>
</evidence>
<proteinExistence type="predicted"/>
<dbReference type="STRING" id="56107.Cylst_2559"/>
<dbReference type="Proteomes" id="UP000010475">
    <property type="component" value="Chromosome"/>
</dbReference>
<dbReference type="PROSITE" id="PS50943">
    <property type="entry name" value="HTH_CROC1"/>
    <property type="match status" value="1"/>
</dbReference>
<accession>K9WWK3</accession>
<feature type="domain" description="HTH cro/C1-type" evidence="1">
    <location>
        <begin position="15"/>
        <end position="67"/>
    </location>
</feature>